<dbReference type="EMBL" id="HBIM01001851">
    <property type="protein sequence ID" value="CAE0403422.1"/>
    <property type="molecule type" value="Transcribed_RNA"/>
</dbReference>
<dbReference type="AlphaFoldDB" id="A0A7S3KZG3"/>
<feature type="chain" id="PRO_5031001158" description="RING-type domain-containing protein" evidence="7">
    <location>
        <begin position="26"/>
        <end position="394"/>
    </location>
</feature>
<dbReference type="SMART" id="SM00184">
    <property type="entry name" value="RING"/>
    <property type="match status" value="1"/>
</dbReference>
<evidence type="ECO:0000256" key="6">
    <source>
        <dbReference type="SAM" id="Phobius"/>
    </source>
</evidence>
<keyword evidence="6" id="KW-1133">Transmembrane helix</keyword>
<dbReference type="InterPro" id="IPR053238">
    <property type="entry name" value="RING-H2_zinc_finger"/>
</dbReference>
<dbReference type="PROSITE" id="PS50089">
    <property type="entry name" value="ZF_RING_2"/>
    <property type="match status" value="1"/>
</dbReference>
<evidence type="ECO:0000256" key="2">
    <source>
        <dbReference type="ARBA" id="ARBA00022771"/>
    </source>
</evidence>
<dbReference type="PANTHER" id="PTHR14155:SF627">
    <property type="entry name" value="OS06G0192800 PROTEIN"/>
    <property type="match status" value="1"/>
</dbReference>
<evidence type="ECO:0000259" key="8">
    <source>
        <dbReference type="PROSITE" id="PS50089"/>
    </source>
</evidence>
<gene>
    <name evidence="9" type="ORF">ACOF00016_LOCUS1623</name>
</gene>
<keyword evidence="1" id="KW-0479">Metal-binding</keyword>
<reference evidence="9" key="1">
    <citation type="submission" date="2021-01" db="EMBL/GenBank/DDBJ databases">
        <authorList>
            <person name="Corre E."/>
            <person name="Pelletier E."/>
            <person name="Niang G."/>
            <person name="Scheremetjew M."/>
            <person name="Finn R."/>
            <person name="Kale V."/>
            <person name="Holt S."/>
            <person name="Cochrane G."/>
            <person name="Meng A."/>
            <person name="Brown T."/>
            <person name="Cohen L."/>
        </authorList>
    </citation>
    <scope>NUCLEOTIDE SEQUENCE</scope>
    <source>
        <strain evidence="9">CCMP127</strain>
    </source>
</reference>
<evidence type="ECO:0000256" key="5">
    <source>
        <dbReference type="SAM" id="MobiDB-lite"/>
    </source>
</evidence>
<dbReference type="InterPro" id="IPR001841">
    <property type="entry name" value="Znf_RING"/>
</dbReference>
<organism evidence="9">
    <name type="scientific">Amphora coffeiformis</name>
    <dbReference type="NCBI Taxonomy" id="265554"/>
    <lineage>
        <taxon>Eukaryota</taxon>
        <taxon>Sar</taxon>
        <taxon>Stramenopiles</taxon>
        <taxon>Ochrophyta</taxon>
        <taxon>Bacillariophyta</taxon>
        <taxon>Bacillariophyceae</taxon>
        <taxon>Bacillariophycidae</taxon>
        <taxon>Thalassiophysales</taxon>
        <taxon>Catenulaceae</taxon>
        <taxon>Amphora</taxon>
    </lineage>
</organism>
<dbReference type="Pfam" id="PF13639">
    <property type="entry name" value="zf-RING_2"/>
    <property type="match status" value="1"/>
</dbReference>
<dbReference type="PANTHER" id="PTHR14155">
    <property type="entry name" value="RING FINGER DOMAIN-CONTAINING"/>
    <property type="match status" value="1"/>
</dbReference>
<feature type="compositionally biased region" description="Polar residues" evidence="5">
    <location>
        <begin position="311"/>
        <end position="323"/>
    </location>
</feature>
<keyword evidence="6" id="KW-0472">Membrane</keyword>
<feature type="transmembrane region" description="Helical" evidence="6">
    <location>
        <begin position="63"/>
        <end position="85"/>
    </location>
</feature>
<evidence type="ECO:0000313" key="9">
    <source>
        <dbReference type="EMBL" id="CAE0403422.1"/>
    </source>
</evidence>
<keyword evidence="2 4" id="KW-0863">Zinc-finger</keyword>
<keyword evidence="7" id="KW-0732">Signal</keyword>
<evidence type="ECO:0000256" key="1">
    <source>
        <dbReference type="ARBA" id="ARBA00022723"/>
    </source>
</evidence>
<name>A0A7S3KZG3_9STRA</name>
<accession>A0A7S3KZG3</accession>
<dbReference type="GO" id="GO:0008270">
    <property type="term" value="F:zinc ion binding"/>
    <property type="evidence" value="ECO:0007669"/>
    <property type="project" value="UniProtKB-KW"/>
</dbReference>
<feature type="compositionally biased region" description="Low complexity" evidence="5">
    <location>
        <begin position="328"/>
        <end position="344"/>
    </location>
</feature>
<feature type="region of interest" description="Disordered" evidence="5">
    <location>
        <begin position="304"/>
        <end position="394"/>
    </location>
</feature>
<feature type="signal peptide" evidence="7">
    <location>
        <begin position="1"/>
        <end position="25"/>
    </location>
</feature>
<dbReference type="Gene3D" id="3.30.40.10">
    <property type="entry name" value="Zinc/RING finger domain, C3HC4 (zinc finger)"/>
    <property type="match status" value="1"/>
</dbReference>
<sequence length="394" mass="43838">MTTRWAFSLTLFLWLLQSADWLVAAAPDNHIEPRITAAQQYSSLHRRLEDGRDDPTERDAYELVAFLLWYIFLVLCCVVPTCCAYRRRRLVEQRMSQQQENFARMQESNFFFLSSLTTRRDGEAVQAERSRILTEALKDTTMVVKESDMETLSPSERPSLPHGEILTMHGDPEDVDAPKNEYDIEETDHLQVLTLPPNFSNGNRKVPGVCAICLCAYEAGDVVAWSAEENCQHAFHNDCLVPWLAKKNEPHCPVCRQSFCKVDYNENETPMYDSPFTFSQSFSQALARARLEASLMAQMESGWPTVPVDTSRPSTSSHTNSNIELAPGSNDAAASNNGASTSQGLSSVTVQDSADVESPSAAETSPNRGDRQGEAVPESIPALAENRSDQEASS</sequence>
<dbReference type="InterPro" id="IPR013083">
    <property type="entry name" value="Znf_RING/FYVE/PHD"/>
</dbReference>
<protein>
    <recommendedName>
        <fullName evidence="8">RING-type domain-containing protein</fullName>
    </recommendedName>
</protein>
<dbReference type="CDD" id="cd16454">
    <property type="entry name" value="RING-H2_PA-TM-RING"/>
    <property type="match status" value="1"/>
</dbReference>
<dbReference type="SUPFAM" id="SSF57850">
    <property type="entry name" value="RING/U-box"/>
    <property type="match status" value="1"/>
</dbReference>
<evidence type="ECO:0000256" key="4">
    <source>
        <dbReference type="PROSITE-ProRule" id="PRU00175"/>
    </source>
</evidence>
<keyword evidence="3" id="KW-0862">Zinc</keyword>
<evidence type="ECO:0000256" key="3">
    <source>
        <dbReference type="ARBA" id="ARBA00022833"/>
    </source>
</evidence>
<keyword evidence="6" id="KW-0812">Transmembrane</keyword>
<proteinExistence type="predicted"/>
<feature type="domain" description="RING-type" evidence="8">
    <location>
        <begin position="210"/>
        <end position="256"/>
    </location>
</feature>
<feature type="region of interest" description="Disordered" evidence="5">
    <location>
        <begin position="144"/>
        <end position="163"/>
    </location>
</feature>
<evidence type="ECO:0000256" key="7">
    <source>
        <dbReference type="SAM" id="SignalP"/>
    </source>
</evidence>